<name>A0A502GDX1_9GAMM</name>
<dbReference type="EMBL" id="RCZD01000008">
    <property type="protein sequence ID" value="TPG60064.1"/>
    <property type="molecule type" value="Genomic_DNA"/>
</dbReference>
<dbReference type="AlphaFoldDB" id="A0A502GDX1"/>
<sequence length="604" mass="65598">MDELDHLQTQLWDSTLNFRKAAMSPGIISSINPMDDLATSFKVSVSGSQLLVNVGSVMFEDGHIAKLENPQYLDIPAVSSMLVATYIEQASGYQRTLFAEEVEPLISRMLKVELVSESQYAVYSLNQTHEVLAYVSSAGIAYSLSGKSLRRWANIYDWNHRAKVGSGKVTDANIHGLTLFDMAFNSGLGVWSALGNDGILVTTKETEGNVAYSGSLMKVTIFKEEWTKVSDTLYTYVPPFQPLTCLYLKDSTGTQVAFKYGLSSNVPTVKLTSVPPAQAELLMSVCATLNFRVDKENPFSLSALSSQSTEQIIYKGAPLQASAQPVINLATWADYPMKNLKLYLTSDNQLTTLPQEAKSAAKLSGLSGAGQTVNIIFSSASKVRMVLANNTAKVTLNIVVKVTGKDANGKIITDTITFDKNWAANADKNSAYSTLEFLSISFLQLTTGTDADISTTYRLFANIPVNGFLVSSFNISTLGIESYQDLRNVQIAPLGLASDNREHTFSDPYLADPYLSTGIAGGYLNSGGVFVSRLLTFPVNTRIRLLADYHQATDDALIITWTNAATPTKITSGTTFVDIKDVAAGYLTIKSPSKLKGFIIEPLA</sequence>
<reference evidence="1 2" key="1">
    <citation type="journal article" date="2019" name="Environ. Microbiol.">
        <title>Species interactions and distinct microbial communities in high Arctic permafrost affected cryosols are associated with the CH4 and CO2 gas fluxes.</title>
        <authorList>
            <person name="Altshuler I."/>
            <person name="Hamel J."/>
            <person name="Turney S."/>
            <person name="Magnuson E."/>
            <person name="Levesque R."/>
            <person name="Greer C."/>
            <person name="Whyte L.G."/>
        </authorList>
    </citation>
    <scope>NUCLEOTIDE SEQUENCE [LARGE SCALE GENOMIC DNA]</scope>
    <source>
        <strain evidence="1 2">E4</strain>
    </source>
</reference>
<gene>
    <name evidence="1" type="ORF">EAH77_15975</name>
</gene>
<comment type="caution">
    <text evidence="1">The sequence shown here is derived from an EMBL/GenBank/DDBJ whole genome shotgun (WGS) entry which is preliminary data.</text>
</comment>
<evidence type="ECO:0000313" key="2">
    <source>
        <dbReference type="Proteomes" id="UP000317663"/>
    </source>
</evidence>
<keyword evidence="2" id="KW-1185">Reference proteome</keyword>
<protein>
    <submittedName>
        <fullName evidence="1">Uncharacterized protein</fullName>
    </submittedName>
</protein>
<proteinExistence type="predicted"/>
<dbReference type="Proteomes" id="UP000317663">
    <property type="component" value="Unassembled WGS sequence"/>
</dbReference>
<organism evidence="1 2">
    <name type="scientific">Ewingella americana</name>
    <dbReference type="NCBI Taxonomy" id="41202"/>
    <lineage>
        <taxon>Bacteria</taxon>
        <taxon>Pseudomonadati</taxon>
        <taxon>Pseudomonadota</taxon>
        <taxon>Gammaproteobacteria</taxon>
        <taxon>Enterobacterales</taxon>
        <taxon>Yersiniaceae</taxon>
        <taxon>Ewingella</taxon>
    </lineage>
</organism>
<evidence type="ECO:0000313" key="1">
    <source>
        <dbReference type="EMBL" id="TPG60064.1"/>
    </source>
</evidence>
<accession>A0A502GDX1</accession>